<proteinExistence type="predicted"/>
<organism evidence="1 2">
    <name type="scientific">Callosobruchus maculatus</name>
    <name type="common">Southern cowpea weevil</name>
    <name type="synonym">Pulse bruchid</name>
    <dbReference type="NCBI Taxonomy" id="64391"/>
    <lineage>
        <taxon>Eukaryota</taxon>
        <taxon>Metazoa</taxon>
        <taxon>Ecdysozoa</taxon>
        <taxon>Arthropoda</taxon>
        <taxon>Hexapoda</taxon>
        <taxon>Insecta</taxon>
        <taxon>Pterygota</taxon>
        <taxon>Neoptera</taxon>
        <taxon>Endopterygota</taxon>
        <taxon>Coleoptera</taxon>
        <taxon>Polyphaga</taxon>
        <taxon>Cucujiformia</taxon>
        <taxon>Chrysomeloidea</taxon>
        <taxon>Chrysomelidae</taxon>
        <taxon>Bruchinae</taxon>
        <taxon>Bruchini</taxon>
        <taxon>Callosobruchus</taxon>
    </lineage>
</organism>
<gene>
    <name evidence="1" type="ORF">CALMAC_LOCUS8317</name>
</gene>
<reference evidence="1 2" key="1">
    <citation type="submission" date="2019-01" db="EMBL/GenBank/DDBJ databases">
        <authorList>
            <person name="Sayadi A."/>
        </authorList>
    </citation>
    <scope>NUCLEOTIDE SEQUENCE [LARGE SCALE GENOMIC DNA]</scope>
</reference>
<keyword evidence="2" id="KW-1185">Reference proteome</keyword>
<dbReference type="EMBL" id="CAACVG010007570">
    <property type="protein sequence ID" value="VEN46113.1"/>
    <property type="molecule type" value="Genomic_DNA"/>
</dbReference>
<sequence length="47" mass="5752">MEGLTVIEDNFIIYSLFIERRYGLHRIRQILQFWRMCQAASTIFKDQ</sequence>
<protein>
    <submittedName>
        <fullName evidence="1">Uncharacterized protein</fullName>
    </submittedName>
</protein>
<name>A0A653CEE0_CALMS</name>
<dbReference type="Proteomes" id="UP000410492">
    <property type="component" value="Unassembled WGS sequence"/>
</dbReference>
<dbReference type="AlphaFoldDB" id="A0A653CEE0"/>
<evidence type="ECO:0000313" key="1">
    <source>
        <dbReference type="EMBL" id="VEN46113.1"/>
    </source>
</evidence>
<evidence type="ECO:0000313" key="2">
    <source>
        <dbReference type="Proteomes" id="UP000410492"/>
    </source>
</evidence>
<accession>A0A653CEE0</accession>